<evidence type="ECO:0000313" key="8">
    <source>
        <dbReference type="Proteomes" id="UP000504604"/>
    </source>
</evidence>
<gene>
    <name evidence="9" type="primary">LOC105168676</name>
</gene>
<evidence type="ECO:0000256" key="5">
    <source>
        <dbReference type="ARBA" id="ARBA00023180"/>
    </source>
</evidence>
<evidence type="ECO:0000256" key="2">
    <source>
        <dbReference type="ARBA" id="ARBA00004613"/>
    </source>
</evidence>
<sequence length="393" mass="42821">MKHVFHPLLLFFVCITISSSAQDSLQNPDFESPPAAINITSQVFLLTKANSIPGWSFNGTVWYLTSSANSSFKARDGHAVRLGENGRINQTLRGTADGYWDHILSFNLAALNEGCAADSPAAVNVSVLETWKVIFLGRNLSRDMWERHAFYMGGWGRGDSVNLEIASVASTSGRNGSSCWPVVDAFTVKRNGMPRWYEGNMLANGGFEVGPAFLSNSSDGILLNDEPDRLVSPLQQWAVLGTIKYIDSKHYKVPQGKAAVELLSGAPSGIQVDLKLPTTFTSYTLNFTMGDANDSCVGDFIVYVQTGEDVHNFTMRSNGTGSASRHSVRFKAESSKETSVRFYSFNETRASDGVLCGPILDNIVLVGSYGERIELCSGVFIFSLFIALVMLVA</sequence>
<evidence type="ECO:0000256" key="4">
    <source>
        <dbReference type="ARBA" id="ARBA00022729"/>
    </source>
</evidence>
<dbReference type="Proteomes" id="UP000504604">
    <property type="component" value="Linkage group LG8"/>
</dbReference>
<keyword evidence="4 6" id="KW-0732">Signal</keyword>
<dbReference type="PANTHER" id="PTHR31265:SF28">
    <property type="entry name" value="EMB|CAB87702.1"/>
    <property type="match status" value="1"/>
</dbReference>
<feature type="chain" id="PRO_5035469498" evidence="6">
    <location>
        <begin position="22"/>
        <end position="393"/>
    </location>
</feature>
<dbReference type="InterPro" id="IPR052437">
    <property type="entry name" value="Pectin_Meth_Modulator"/>
</dbReference>
<evidence type="ECO:0000259" key="7">
    <source>
        <dbReference type="Pfam" id="PF04862"/>
    </source>
</evidence>
<accession>A0A8M8V638</accession>
<organism evidence="8 9">
    <name type="scientific">Sesamum indicum</name>
    <name type="common">Oriental sesame</name>
    <name type="synonym">Sesamum orientale</name>
    <dbReference type="NCBI Taxonomy" id="4182"/>
    <lineage>
        <taxon>Eukaryota</taxon>
        <taxon>Viridiplantae</taxon>
        <taxon>Streptophyta</taxon>
        <taxon>Embryophyta</taxon>
        <taxon>Tracheophyta</taxon>
        <taxon>Spermatophyta</taxon>
        <taxon>Magnoliopsida</taxon>
        <taxon>eudicotyledons</taxon>
        <taxon>Gunneridae</taxon>
        <taxon>Pentapetalae</taxon>
        <taxon>asterids</taxon>
        <taxon>lamiids</taxon>
        <taxon>Lamiales</taxon>
        <taxon>Pedaliaceae</taxon>
        <taxon>Sesamum</taxon>
    </lineage>
</organism>
<dbReference type="RefSeq" id="XP_020551885.1">
    <property type="nucleotide sequence ID" value="XM_020696226.1"/>
</dbReference>
<evidence type="ECO:0000256" key="1">
    <source>
        <dbReference type="ARBA" id="ARBA00004196"/>
    </source>
</evidence>
<protein>
    <submittedName>
        <fullName evidence="9">Uncharacterized protein LOC105168676</fullName>
    </submittedName>
</protein>
<comment type="subcellular location">
    <subcellularLocation>
        <location evidence="1">Cell envelope</location>
    </subcellularLocation>
    <subcellularLocation>
        <location evidence="2">Secreted</location>
    </subcellularLocation>
</comment>
<dbReference type="Gene3D" id="2.60.120.260">
    <property type="entry name" value="Galactose-binding domain-like"/>
    <property type="match status" value="1"/>
</dbReference>
<keyword evidence="8" id="KW-1185">Reference proteome</keyword>
<dbReference type="GO" id="GO:0005576">
    <property type="term" value="C:extracellular region"/>
    <property type="evidence" value="ECO:0007669"/>
    <property type="project" value="UniProtKB-SubCell"/>
</dbReference>
<proteinExistence type="predicted"/>
<keyword evidence="5" id="KW-0325">Glycoprotein</keyword>
<dbReference type="AlphaFoldDB" id="A0A8M8V638"/>
<evidence type="ECO:0000256" key="3">
    <source>
        <dbReference type="ARBA" id="ARBA00022525"/>
    </source>
</evidence>
<dbReference type="Pfam" id="PF04862">
    <property type="entry name" value="DUF642"/>
    <property type="match status" value="2"/>
</dbReference>
<feature type="domain" description="DUF642" evidence="7">
    <location>
        <begin position="24"/>
        <end position="189"/>
    </location>
</feature>
<dbReference type="KEGG" id="sind:105168676"/>
<dbReference type="InterPro" id="IPR006946">
    <property type="entry name" value="DGR2-like_dom"/>
</dbReference>
<keyword evidence="3" id="KW-0964">Secreted</keyword>
<reference evidence="9" key="1">
    <citation type="submission" date="2025-08" db="UniProtKB">
        <authorList>
            <consortium name="RefSeq"/>
        </authorList>
    </citation>
    <scope>IDENTIFICATION</scope>
</reference>
<feature type="signal peptide" evidence="6">
    <location>
        <begin position="1"/>
        <end position="21"/>
    </location>
</feature>
<evidence type="ECO:0000313" key="9">
    <source>
        <dbReference type="RefSeq" id="XP_020551885.1"/>
    </source>
</evidence>
<feature type="domain" description="DUF642" evidence="7">
    <location>
        <begin position="201"/>
        <end position="364"/>
    </location>
</feature>
<name>A0A8M8V638_SESIN</name>
<dbReference type="OrthoDB" id="1895088at2759"/>
<evidence type="ECO:0000256" key="6">
    <source>
        <dbReference type="SAM" id="SignalP"/>
    </source>
</evidence>
<dbReference type="PANTHER" id="PTHR31265">
    <property type="entry name" value="OS02G0527500 PROTEIN-RELATED"/>
    <property type="match status" value="1"/>
</dbReference>
<dbReference type="GeneID" id="105168676"/>